<feature type="region of interest" description="Disordered" evidence="2">
    <location>
        <begin position="147"/>
        <end position="220"/>
    </location>
</feature>
<evidence type="ECO:0000256" key="2">
    <source>
        <dbReference type="SAM" id="MobiDB-lite"/>
    </source>
</evidence>
<feature type="compositionally biased region" description="Basic and acidic residues" evidence="2">
    <location>
        <begin position="189"/>
        <end position="220"/>
    </location>
</feature>
<organism evidence="3 4">
    <name type="scientific">Cudoniella acicularis</name>
    <dbReference type="NCBI Taxonomy" id="354080"/>
    <lineage>
        <taxon>Eukaryota</taxon>
        <taxon>Fungi</taxon>
        <taxon>Dikarya</taxon>
        <taxon>Ascomycota</taxon>
        <taxon>Pezizomycotina</taxon>
        <taxon>Leotiomycetes</taxon>
        <taxon>Helotiales</taxon>
        <taxon>Tricladiaceae</taxon>
        <taxon>Cudoniella</taxon>
    </lineage>
</organism>
<feature type="compositionally biased region" description="Polar residues" evidence="2">
    <location>
        <begin position="147"/>
        <end position="174"/>
    </location>
</feature>
<comment type="caution">
    <text evidence="3">The sequence shown here is derived from an EMBL/GenBank/DDBJ whole genome shotgun (WGS) entry which is preliminary data.</text>
</comment>
<keyword evidence="1" id="KW-0175">Coiled coil</keyword>
<proteinExistence type="predicted"/>
<feature type="coiled-coil region" evidence="1">
    <location>
        <begin position="291"/>
        <end position="364"/>
    </location>
</feature>
<evidence type="ECO:0000313" key="3">
    <source>
        <dbReference type="EMBL" id="KAF4630510.1"/>
    </source>
</evidence>
<gene>
    <name evidence="3" type="ORF">G7Y89_g7621</name>
</gene>
<dbReference type="AlphaFoldDB" id="A0A8H4W3M1"/>
<dbReference type="Proteomes" id="UP000566819">
    <property type="component" value="Unassembled WGS sequence"/>
</dbReference>
<protein>
    <submittedName>
        <fullName evidence="3">Uncharacterized protein</fullName>
    </submittedName>
</protein>
<accession>A0A8H4W3M1</accession>
<name>A0A8H4W3M1_9HELO</name>
<dbReference type="Gene3D" id="1.20.5.490">
    <property type="entry name" value="Single helix bin"/>
    <property type="match status" value="1"/>
</dbReference>
<reference evidence="3 4" key="1">
    <citation type="submission" date="2020-03" db="EMBL/GenBank/DDBJ databases">
        <title>Draft Genome Sequence of Cudoniella acicularis.</title>
        <authorList>
            <person name="Buettner E."/>
            <person name="Kellner H."/>
        </authorList>
    </citation>
    <scope>NUCLEOTIDE SEQUENCE [LARGE SCALE GENOMIC DNA]</scope>
    <source>
        <strain evidence="3 4">DSM 108380</strain>
    </source>
</reference>
<dbReference type="EMBL" id="JAAMPI010000542">
    <property type="protein sequence ID" value="KAF4630510.1"/>
    <property type="molecule type" value="Genomic_DNA"/>
</dbReference>
<sequence>MSAPAPETPLSWAAKRYRAGICSSVPSNDLEKYGPLALQPPAKKSRLSEHQPTAFYVIGHYPVHKTIPIKAKIGPNGFIFLDTVKEKSISQFWLNEWEKLEQTERLNRLIMSPICFPENTVEELAALTAEQRKQLILDFLKRQEALQPNNPEDHGSFSQNIEPDNNAFGDSQNRTTRDKPSEKNTPIFENREDPLKSKKRRHDEVKDSSDDEEPTIKDREWAVSAREANVKLVQERMEKEVVEIADHYKNIKIHRDNLNKREMTLDNRQQELDEGAKVLQGQREALKKGHEKEIEAVKQKAAIEYADLKERVERLEQSAGAMAKQLQTSAQEAQEVINRKNEKIKDLEDRLKGRDKEMRDLRVELVNLVEKIDLKY</sequence>
<keyword evidence="4" id="KW-1185">Reference proteome</keyword>
<evidence type="ECO:0000256" key="1">
    <source>
        <dbReference type="SAM" id="Coils"/>
    </source>
</evidence>
<evidence type="ECO:0000313" key="4">
    <source>
        <dbReference type="Proteomes" id="UP000566819"/>
    </source>
</evidence>